<evidence type="ECO:0000259" key="6">
    <source>
        <dbReference type="Pfam" id="PF01979"/>
    </source>
</evidence>
<dbReference type="Gene3D" id="3.20.20.140">
    <property type="entry name" value="Metal-dependent hydrolases"/>
    <property type="match status" value="1"/>
</dbReference>
<dbReference type="Gene3D" id="2.30.40.10">
    <property type="entry name" value="Urease, subunit C, domain 1"/>
    <property type="match status" value="1"/>
</dbReference>
<dbReference type="InterPro" id="IPR006680">
    <property type="entry name" value="Amidohydro-rel"/>
</dbReference>
<keyword evidence="7" id="KW-0808">Transferase</keyword>
<keyword evidence="2" id="KW-0479">Metal-binding</keyword>
<proteinExistence type="inferred from homology"/>
<reference evidence="7" key="1">
    <citation type="submission" date="2023-03" db="EMBL/GenBank/DDBJ databases">
        <authorList>
            <person name="Cremers G."/>
            <person name="Picone N."/>
        </authorList>
    </citation>
    <scope>NUCLEOTIDE SEQUENCE</scope>
    <source>
        <strain evidence="7">Sample_alias</strain>
    </source>
</reference>
<dbReference type="PANTHER" id="PTHR11113:SF14">
    <property type="entry name" value="N-ACETYLGLUCOSAMINE-6-PHOSPHATE DEACETYLASE"/>
    <property type="match status" value="1"/>
</dbReference>
<dbReference type="PANTHER" id="PTHR11113">
    <property type="entry name" value="N-ACETYLGLUCOSAMINE-6-PHOSPHATE DEACETYLASE"/>
    <property type="match status" value="1"/>
</dbReference>
<feature type="domain" description="Amidohydrolase-related" evidence="6">
    <location>
        <begin position="48"/>
        <end position="368"/>
    </location>
</feature>
<dbReference type="EMBL" id="OX458932">
    <property type="protein sequence ID" value="CAI9086136.1"/>
    <property type="molecule type" value="Genomic_DNA"/>
</dbReference>
<dbReference type="GO" id="GO:0008448">
    <property type="term" value="F:N-acetylglucosamine-6-phosphate deacetylase activity"/>
    <property type="evidence" value="ECO:0007669"/>
    <property type="project" value="UniProtKB-EC"/>
</dbReference>
<protein>
    <submittedName>
        <fullName evidence="7">N-acetylglucosamine-6-phosphate deacetylase</fullName>
        <ecNumber evidence="7">3.5.1.25</ecNumber>
    </submittedName>
</protein>
<dbReference type="InterPro" id="IPR011059">
    <property type="entry name" value="Metal-dep_hydrolase_composite"/>
</dbReference>
<evidence type="ECO:0000256" key="5">
    <source>
        <dbReference type="PIRNR" id="PIRNR038994"/>
    </source>
</evidence>
<evidence type="ECO:0000256" key="4">
    <source>
        <dbReference type="ARBA" id="ARBA00023277"/>
    </source>
</evidence>
<dbReference type="InterPro" id="IPR003764">
    <property type="entry name" value="GlcNAc_6-P_deAcase"/>
</dbReference>
<dbReference type="Proteomes" id="UP001161497">
    <property type="component" value="Chromosome"/>
</dbReference>
<evidence type="ECO:0000313" key="8">
    <source>
        <dbReference type="Proteomes" id="UP001161497"/>
    </source>
</evidence>
<evidence type="ECO:0000256" key="2">
    <source>
        <dbReference type="ARBA" id="ARBA00022723"/>
    </source>
</evidence>
<dbReference type="Pfam" id="PF01979">
    <property type="entry name" value="Amidohydro_1"/>
    <property type="match status" value="1"/>
</dbReference>
<keyword evidence="7" id="KW-0548">Nucleotidyltransferase</keyword>
<gene>
    <name evidence="7" type="ORF">MFUM_1812</name>
</gene>
<dbReference type="EC" id="3.5.1.25" evidence="7"/>
<dbReference type="GO" id="GO:0016779">
    <property type="term" value="F:nucleotidyltransferase activity"/>
    <property type="evidence" value="ECO:0007669"/>
    <property type="project" value="UniProtKB-KW"/>
</dbReference>
<keyword evidence="3 5" id="KW-0378">Hydrolase</keyword>
<organism evidence="7 8">
    <name type="scientific">Candidatus Methylacidiphilum fumarolicum</name>
    <dbReference type="NCBI Taxonomy" id="591154"/>
    <lineage>
        <taxon>Bacteria</taxon>
        <taxon>Pseudomonadati</taxon>
        <taxon>Verrucomicrobiota</taxon>
        <taxon>Methylacidiphilae</taxon>
        <taxon>Methylacidiphilales</taxon>
        <taxon>Methylacidiphilaceae</taxon>
        <taxon>Methylacidiphilum (ex Ratnadevi et al. 2023)</taxon>
    </lineage>
</organism>
<comment type="similarity">
    <text evidence="1 5">Belongs to the metallo-dependent hydrolases superfamily. NagA family.</text>
</comment>
<evidence type="ECO:0000313" key="7">
    <source>
        <dbReference type="EMBL" id="CAI9086136.1"/>
    </source>
</evidence>
<keyword evidence="8" id="KW-1185">Reference proteome</keyword>
<dbReference type="SUPFAM" id="SSF51556">
    <property type="entry name" value="Metallo-dependent hydrolases"/>
    <property type="match status" value="1"/>
</dbReference>
<dbReference type="InterPro" id="IPR032466">
    <property type="entry name" value="Metal_Hydrolase"/>
</dbReference>
<keyword evidence="4 5" id="KW-0119">Carbohydrate metabolism</keyword>
<dbReference type="PIRSF" id="PIRSF038994">
    <property type="entry name" value="NagA"/>
    <property type="match status" value="1"/>
</dbReference>
<evidence type="ECO:0000256" key="1">
    <source>
        <dbReference type="ARBA" id="ARBA00010716"/>
    </source>
</evidence>
<sequence>MRPQNNAMKIEARDYRSGLPLSISIEKGVYKKIERIPNSHDSLSFPWIAPGLVDLQINGFGGIDVNSEGLSSEQFEILCRKLFENGCTHFLATIITRPRNSYQKYLQKLNQLHCALPLNCIGFHLEGPFLSPSEGSRGVHRIEWMMKPDLSWLDEVMEASGGKVKLITIAPEIDRELSIQFIREAVALGSAVAIGHSEASWEIIQSAVIAGAKLWTHLGNALSPVVPKFQNVLLDVIASDLPYASLIPDGKHVPMVAFRALTKALGSRVILVSDAMAGAAASPGIYHLGHIEIVVDPQGKAIEKQSGRLGGSTLRPFDGVFLAHKMTGTPWWEWWDAYSVRPAEILGIPHGLKEGNEASFCLFDLSPRPFLRELYHKGKKVYCSSQ</sequence>
<evidence type="ECO:0000256" key="3">
    <source>
        <dbReference type="ARBA" id="ARBA00022801"/>
    </source>
</evidence>
<name>A0ABN8XFV0_9BACT</name>
<accession>A0ABN8XFV0</accession>